<keyword evidence="2" id="KW-1185">Reference proteome</keyword>
<dbReference type="RefSeq" id="WP_002623851.1">
    <property type="nucleotide sequence ID" value="NZ_ANAH02000064.1"/>
</dbReference>
<evidence type="ECO:0000313" key="1">
    <source>
        <dbReference type="EMBL" id="EPX57315.1"/>
    </source>
</evidence>
<accession>S9NYL3</accession>
<comment type="caution">
    <text evidence="1">The sequence shown here is derived from an EMBL/GenBank/DDBJ whole genome shotgun (WGS) entry which is preliminary data.</text>
</comment>
<evidence type="ECO:0000313" key="2">
    <source>
        <dbReference type="Proteomes" id="UP000011682"/>
    </source>
</evidence>
<reference evidence="1" key="1">
    <citation type="submission" date="2013-05" db="EMBL/GenBank/DDBJ databases">
        <title>Genome assembly of Cystobacter fuscus DSM 2262.</title>
        <authorList>
            <person name="Sharma G."/>
            <person name="Khatri I."/>
            <person name="Kaur C."/>
            <person name="Mayilraj S."/>
            <person name="Subramanian S."/>
        </authorList>
    </citation>
    <scope>NUCLEOTIDE SEQUENCE [LARGE SCALE GENOMIC DNA]</scope>
    <source>
        <strain evidence="1">DSM 2262</strain>
    </source>
</reference>
<dbReference type="Pfam" id="PF20345">
    <property type="entry name" value="DUF6640"/>
    <property type="match status" value="1"/>
</dbReference>
<dbReference type="EMBL" id="ANAH02000064">
    <property type="protein sequence ID" value="EPX57315.1"/>
    <property type="molecule type" value="Genomic_DNA"/>
</dbReference>
<organism evidence="1 2">
    <name type="scientific">Cystobacter fuscus (strain ATCC 25194 / DSM 2262 / NBRC 100088 / M29)</name>
    <dbReference type="NCBI Taxonomy" id="1242864"/>
    <lineage>
        <taxon>Bacteria</taxon>
        <taxon>Pseudomonadati</taxon>
        <taxon>Myxococcota</taxon>
        <taxon>Myxococcia</taxon>
        <taxon>Myxococcales</taxon>
        <taxon>Cystobacterineae</taxon>
        <taxon>Archangiaceae</taxon>
        <taxon>Cystobacter</taxon>
    </lineage>
</organism>
<protein>
    <submittedName>
        <fullName evidence="1">Uncharacterized protein</fullName>
    </submittedName>
</protein>
<dbReference type="InterPro" id="IPR046580">
    <property type="entry name" value="DUF6640"/>
</dbReference>
<dbReference type="AlphaFoldDB" id="S9NYL3"/>
<sequence>MKLPLGRWLISLVALLALIGPYGADWNETHLFNPHWSPHAKFHDAQTMLLGTFCPSTSSARNPGGSGVA</sequence>
<dbReference type="Proteomes" id="UP000011682">
    <property type="component" value="Unassembled WGS sequence"/>
</dbReference>
<name>S9NYL3_CYSF2</name>
<proteinExistence type="predicted"/>
<gene>
    <name evidence="1" type="ORF">D187_007069</name>
</gene>